<evidence type="ECO:0000313" key="3">
    <source>
        <dbReference type="Proteomes" id="UP000294530"/>
    </source>
</evidence>
<protein>
    <recommendedName>
        <fullName evidence="1">Retrovirus-related Pol polyprotein from transposon TNT 1-94-like beta-barrel domain-containing protein</fullName>
    </recommendedName>
</protein>
<organism evidence="2 3">
    <name type="scientific">Bremia lactucae</name>
    <name type="common">Lettuce downy mildew</name>
    <dbReference type="NCBI Taxonomy" id="4779"/>
    <lineage>
        <taxon>Eukaryota</taxon>
        <taxon>Sar</taxon>
        <taxon>Stramenopiles</taxon>
        <taxon>Oomycota</taxon>
        <taxon>Peronosporomycetes</taxon>
        <taxon>Peronosporales</taxon>
        <taxon>Peronosporaceae</taxon>
        <taxon>Bremia</taxon>
    </lineage>
</organism>
<dbReference type="InterPro" id="IPR054722">
    <property type="entry name" value="PolX-like_BBD"/>
</dbReference>
<sequence>MDFRAGRHIVGDESLLQDAIVCDDQDGHTPPNDETAKVTLFGKVTFETLVDDEAYDVNISDVYYAPSLSKNLRLISCGRLNYFFCQFVDCATIGGRIKKDVQVVFKIWIVHDVCMVST</sequence>
<dbReference type="EMBL" id="SHOA02000014">
    <property type="protein sequence ID" value="TDH66732.1"/>
    <property type="molecule type" value="Genomic_DNA"/>
</dbReference>
<gene>
    <name evidence="2" type="ORF">CCR75_003371</name>
</gene>
<feature type="domain" description="Retrovirus-related Pol polyprotein from transposon TNT 1-94-like beta-barrel" evidence="1">
    <location>
        <begin position="2"/>
        <end position="80"/>
    </location>
</feature>
<dbReference type="Pfam" id="PF22936">
    <property type="entry name" value="Pol_BBD"/>
    <property type="match status" value="1"/>
</dbReference>
<keyword evidence="3" id="KW-1185">Reference proteome</keyword>
<evidence type="ECO:0000259" key="1">
    <source>
        <dbReference type="Pfam" id="PF22936"/>
    </source>
</evidence>
<dbReference type="AlphaFoldDB" id="A0A976FH46"/>
<dbReference type="KEGG" id="blac:94347138"/>
<name>A0A976FH46_BRELC</name>
<reference evidence="2 3" key="1">
    <citation type="journal article" date="2021" name="Genome Biol.">
        <title>AFLAP: assembly-free linkage analysis pipeline using k-mers from genome sequencing data.</title>
        <authorList>
            <person name="Fletcher K."/>
            <person name="Zhang L."/>
            <person name="Gil J."/>
            <person name="Han R."/>
            <person name="Cavanaugh K."/>
            <person name="Michelmore R."/>
        </authorList>
    </citation>
    <scope>NUCLEOTIDE SEQUENCE [LARGE SCALE GENOMIC DNA]</scope>
    <source>
        <strain evidence="2 3">SF5</strain>
    </source>
</reference>
<dbReference type="Proteomes" id="UP000294530">
    <property type="component" value="Unassembled WGS sequence"/>
</dbReference>
<dbReference type="GeneID" id="94347138"/>
<proteinExistence type="predicted"/>
<comment type="caution">
    <text evidence="2">The sequence shown here is derived from an EMBL/GenBank/DDBJ whole genome shotgun (WGS) entry which is preliminary data.</text>
</comment>
<dbReference type="RefSeq" id="XP_067816231.1">
    <property type="nucleotide sequence ID" value="XM_067961467.1"/>
</dbReference>
<accession>A0A976FH46</accession>
<evidence type="ECO:0000313" key="2">
    <source>
        <dbReference type="EMBL" id="TDH66732.1"/>
    </source>
</evidence>